<feature type="coiled-coil region" evidence="1">
    <location>
        <begin position="84"/>
        <end position="118"/>
    </location>
</feature>
<sequence>MKVEVIFTILLITVSCKAAPRHIHEEVVNYFNGKIQAILDQIPAKIPETNDYERELNEYLKKLNASYVDETNVVTATTEAVVKIENALKEFEDYQKKRADLETELTRSIKELEESLETDIVPNELKDNGYKQLLLMERSKLAKTKELETSLKNYGIFKNSTKIQTTSTPMQKTPVPAVTSVTAITTLPPSTQQPPAEISQILHEILTTLKSFSNPSNKNVLGVLVDNIKPIKDLLESLLSGKKQIEQNNDSSPTCCSYY</sequence>
<organism evidence="3 4">
    <name type="scientific">Glossina austeni</name>
    <name type="common">Savannah tsetse fly</name>
    <dbReference type="NCBI Taxonomy" id="7395"/>
    <lineage>
        <taxon>Eukaryota</taxon>
        <taxon>Metazoa</taxon>
        <taxon>Ecdysozoa</taxon>
        <taxon>Arthropoda</taxon>
        <taxon>Hexapoda</taxon>
        <taxon>Insecta</taxon>
        <taxon>Pterygota</taxon>
        <taxon>Neoptera</taxon>
        <taxon>Endopterygota</taxon>
        <taxon>Diptera</taxon>
        <taxon>Brachycera</taxon>
        <taxon>Muscomorpha</taxon>
        <taxon>Hippoboscoidea</taxon>
        <taxon>Glossinidae</taxon>
        <taxon>Glossina</taxon>
    </lineage>
</organism>
<dbReference type="EnsemblMetazoa" id="GAUT028168-RA">
    <property type="protein sequence ID" value="GAUT028168-PA"/>
    <property type="gene ID" value="GAUT028168"/>
</dbReference>
<keyword evidence="4" id="KW-1185">Reference proteome</keyword>
<proteinExistence type="predicted"/>
<dbReference type="PROSITE" id="PS51257">
    <property type="entry name" value="PROKAR_LIPOPROTEIN"/>
    <property type="match status" value="1"/>
</dbReference>
<reference evidence="3" key="1">
    <citation type="submission" date="2020-05" db="UniProtKB">
        <authorList>
            <consortium name="EnsemblMetazoa"/>
        </authorList>
    </citation>
    <scope>IDENTIFICATION</scope>
    <source>
        <strain evidence="3">TTRI</strain>
    </source>
</reference>
<dbReference type="Proteomes" id="UP000078200">
    <property type="component" value="Unassembled WGS sequence"/>
</dbReference>
<feature type="chain" id="PRO_5008399108" evidence="2">
    <location>
        <begin position="19"/>
        <end position="259"/>
    </location>
</feature>
<name>A0A1A9V786_GLOAU</name>
<evidence type="ECO:0000256" key="2">
    <source>
        <dbReference type="SAM" id="SignalP"/>
    </source>
</evidence>
<keyword evidence="2" id="KW-0732">Signal</keyword>
<evidence type="ECO:0000256" key="1">
    <source>
        <dbReference type="SAM" id="Coils"/>
    </source>
</evidence>
<feature type="signal peptide" evidence="2">
    <location>
        <begin position="1"/>
        <end position="18"/>
    </location>
</feature>
<protein>
    <submittedName>
        <fullName evidence="3">Uncharacterized protein</fullName>
    </submittedName>
</protein>
<keyword evidence="1" id="KW-0175">Coiled coil</keyword>
<evidence type="ECO:0000313" key="4">
    <source>
        <dbReference type="Proteomes" id="UP000078200"/>
    </source>
</evidence>
<accession>A0A1A9V786</accession>
<dbReference type="AlphaFoldDB" id="A0A1A9V786"/>
<dbReference type="VEuPathDB" id="VectorBase:GAUT028168"/>
<evidence type="ECO:0000313" key="3">
    <source>
        <dbReference type="EnsemblMetazoa" id="GAUT028168-PA"/>
    </source>
</evidence>